<proteinExistence type="predicted"/>
<dbReference type="Proteomes" id="UP000751518">
    <property type="component" value="Unassembled WGS sequence"/>
</dbReference>
<sequence>MTSYLSKKTFRYGLHLVVIIAVLLLGSNTIDAQRPRPANYRQEHYWFLDDDNTINAASGYSTPDANQDTAIQSVSLNSKLRLRIAVVQTRNNPNQNLTVAPVLQYSTNGSNCSSGTWTTVPKSSSCGSNPICLTASTQFSDGTLTTQRFNDGHTFVGGDGVAVNGDGNAIVYANRNEHAEWEWMLNITNNATNNINYYLRIVDASQGALNDYQRCATLTTAEVSNSELLHYRWRNDDGGEVGTAQQLGTIYPDGDYSPSWQTVVPGGGYHFAAVNEGDPPNTSNYIATTNRSTEDFDLQTLTGGTSYTRVDVRINARNTGNDRIGVNLVVGGSDQSENTINLNHSFNWYTSSFTGLNMTQNQLDSLRLKLRHIRRGGTDQVQVASVEITVYGIPPGASFKQPEDTPVVDQNKNENVRVRFLVKNNSLTYSSPTSFVLHYAPRVGADCSGGDETYQPVPIQSSCSGSAVCMNVSTYVTNQEASQNISPGITDPSGSFTSGKLVEDPSNAATNQAMLPNQFTELEYVIIFTDDATSGESYCLRLSPIDVYTKTALITLSSAGGYVLNGTYVSNAFDAGAPSVFDSIEWTWSTTSPSCVTCQIRLQIQTAPDEGGIPGAWSPTWSGPEGEDGDETDYFTISTGELIHTDHNDDEWIRYRATMEGDGTDSPILEEVKINYQ</sequence>
<organism evidence="1 2">
    <name type="scientific">candidate division WWE3 bacterium</name>
    <dbReference type="NCBI Taxonomy" id="2053526"/>
    <lineage>
        <taxon>Bacteria</taxon>
        <taxon>Katanobacteria</taxon>
    </lineage>
</organism>
<gene>
    <name evidence="1" type="ORF">KC614_01245</name>
</gene>
<dbReference type="AlphaFoldDB" id="A0A955RRR2"/>
<accession>A0A955RRR2</accession>
<evidence type="ECO:0000313" key="2">
    <source>
        <dbReference type="Proteomes" id="UP000751518"/>
    </source>
</evidence>
<protein>
    <submittedName>
        <fullName evidence="1">Uncharacterized protein</fullName>
    </submittedName>
</protein>
<reference evidence="1" key="1">
    <citation type="submission" date="2020-04" db="EMBL/GenBank/DDBJ databases">
        <authorList>
            <person name="Zhang T."/>
        </authorList>
    </citation>
    <scope>NUCLEOTIDE SEQUENCE</scope>
    <source>
        <strain evidence="1">HKST-UBA03</strain>
    </source>
</reference>
<name>A0A955RRR2_UNCKA</name>
<comment type="caution">
    <text evidence="1">The sequence shown here is derived from an EMBL/GenBank/DDBJ whole genome shotgun (WGS) entry which is preliminary data.</text>
</comment>
<evidence type="ECO:0000313" key="1">
    <source>
        <dbReference type="EMBL" id="MCA9391813.1"/>
    </source>
</evidence>
<reference evidence="1" key="2">
    <citation type="journal article" date="2021" name="Microbiome">
        <title>Successional dynamics and alternative stable states in a saline activated sludge microbial community over 9 years.</title>
        <authorList>
            <person name="Wang Y."/>
            <person name="Ye J."/>
            <person name="Ju F."/>
            <person name="Liu L."/>
            <person name="Boyd J.A."/>
            <person name="Deng Y."/>
            <person name="Parks D.H."/>
            <person name="Jiang X."/>
            <person name="Yin X."/>
            <person name="Woodcroft B.J."/>
            <person name="Tyson G.W."/>
            <person name="Hugenholtz P."/>
            <person name="Polz M.F."/>
            <person name="Zhang T."/>
        </authorList>
    </citation>
    <scope>NUCLEOTIDE SEQUENCE</scope>
    <source>
        <strain evidence="1">HKST-UBA03</strain>
    </source>
</reference>
<dbReference type="EMBL" id="JAGQKZ010000006">
    <property type="protein sequence ID" value="MCA9391813.1"/>
    <property type="molecule type" value="Genomic_DNA"/>
</dbReference>